<proteinExistence type="predicted"/>
<reference evidence="2 3" key="1">
    <citation type="journal article" date="2017" name="Environ. Microbiol.">
        <title>Decay of the glycolytic pathway and adaptation to intranuclear parasitism within Enterocytozoonidae microsporidia.</title>
        <authorList>
            <person name="Wiredu Boakye D."/>
            <person name="Jaroenlak P."/>
            <person name="Prachumwat A."/>
            <person name="Williams T.A."/>
            <person name="Bateman K.S."/>
            <person name="Itsathitphaisarn O."/>
            <person name="Sritunyalucksana K."/>
            <person name="Paszkiewicz K.H."/>
            <person name="Moore K.A."/>
            <person name="Stentiford G.D."/>
            <person name="Williams B.A."/>
        </authorList>
    </citation>
    <scope>NUCLEOTIDE SEQUENCE [LARGE SCALE GENOMIC DNA]</scope>
    <source>
        <strain evidence="2 3">GB1</strain>
    </source>
</reference>
<name>A0A1Y1S5H5_9MICR</name>
<dbReference type="Proteomes" id="UP000192639">
    <property type="component" value="Unassembled WGS sequence"/>
</dbReference>
<dbReference type="AlphaFoldDB" id="A0A1Y1S5H5"/>
<protein>
    <submittedName>
        <fullName evidence="2">Uncharacterized protein</fullName>
    </submittedName>
</protein>
<evidence type="ECO:0000256" key="1">
    <source>
        <dbReference type="SAM" id="SignalP"/>
    </source>
</evidence>
<accession>A0A1Y1S5H5</accession>
<organism evidence="2 3">
    <name type="scientific">Enterospora canceri</name>
    <dbReference type="NCBI Taxonomy" id="1081671"/>
    <lineage>
        <taxon>Eukaryota</taxon>
        <taxon>Fungi</taxon>
        <taxon>Fungi incertae sedis</taxon>
        <taxon>Microsporidia</taxon>
        <taxon>Enterocytozoonidae</taxon>
        <taxon>Enterospora</taxon>
    </lineage>
</organism>
<sequence length="56" mass="6534">MMIVFFLFFLSFCSSSTSNVFSGSSFSIKGDQMFNLNRIVINNYIKPIVWIERLDQ</sequence>
<keyword evidence="1" id="KW-0732">Signal</keyword>
<dbReference type="VEuPathDB" id="MicrosporidiaDB:ECANGB1_2665"/>
<dbReference type="EMBL" id="LWDP01000055">
    <property type="protein sequence ID" value="ORD93687.1"/>
    <property type="molecule type" value="Genomic_DNA"/>
</dbReference>
<feature type="chain" id="PRO_5012485805" evidence="1">
    <location>
        <begin position="19"/>
        <end position="56"/>
    </location>
</feature>
<gene>
    <name evidence="2" type="ORF">ECANGB1_2665</name>
</gene>
<keyword evidence="3" id="KW-1185">Reference proteome</keyword>
<evidence type="ECO:0000313" key="3">
    <source>
        <dbReference type="Proteomes" id="UP000192639"/>
    </source>
</evidence>
<comment type="caution">
    <text evidence="2">The sequence shown here is derived from an EMBL/GenBank/DDBJ whole genome shotgun (WGS) entry which is preliminary data.</text>
</comment>
<feature type="signal peptide" evidence="1">
    <location>
        <begin position="1"/>
        <end position="18"/>
    </location>
</feature>
<evidence type="ECO:0000313" key="2">
    <source>
        <dbReference type="EMBL" id="ORD93687.1"/>
    </source>
</evidence>